<protein>
    <recommendedName>
        <fullName evidence="4">Anti-sigma factor</fullName>
    </recommendedName>
</protein>
<evidence type="ECO:0000313" key="2">
    <source>
        <dbReference type="EMBL" id="MDN5200453.1"/>
    </source>
</evidence>
<keyword evidence="1" id="KW-0812">Transmembrane</keyword>
<evidence type="ECO:0000313" key="3">
    <source>
        <dbReference type="Proteomes" id="UP001172082"/>
    </source>
</evidence>
<evidence type="ECO:0000256" key="1">
    <source>
        <dbReference type="SAM" id="Phobius"/>
    </source>
</evidence>
<accession>A0ABT8KJL4</accession>
<feature type="transmembrane region" description="Helical" evidence="1">
    <location>
        <begin position="91"/>
        <end position="112"/>
    </location>
</feature>
<reference evidence="2" key="1">
    <citation type="submission" date="2023-06" db="EMBL/GenBank/DDBJ databases">
        <title>Genomic of Parafulvivirga corallium.</title>
        <authorList>
            <person name="Wang G."/>
        </authorList>
    </citation>
    <scope>NUCLEOTIDE SEQUENCE</scope>
    <source>
        <strain evidence="2">BMA10</strain>
    </source>
</reference>
<keyword evidence="1" id="KW-1133">Transmembrane helix</keyword>
<dbReference type="EMBL" id="JAUJEA010000001">
    <property type="protein sequence ID" value="MDN5200453.1"/>
    <property type="molecule type" value="Genomic_DNA"/>
</dbReference>
<name>A0ABT8KJL4_9BACT</name>
<sequence>MELRKMAKIKRIEILLDKYWKGESSIDQEKELRAFFSTEEVPDHLASFAPLFQYFDKQGSKDFLDKDFEEGVLNTLTDSEGKMDSGERFNLFRNVAKIAAAFIVIVVTVYFFNRDRFETSSNDLVLKGSIENPEMAYDEVKKALVLISSKINKGKDQVKELSKMNKAAALFNKQNKENNK</sequence>
<dbReference type="RefSeq" id="WP_346750478.1">
    <property type="nucleotide sequence ID" value="NZ_JAUJEA010000001.1"/>
</dbReference>
<comment type="caution">
    <text evidence="2">The sequence shown here is derived from an EMBL/GenBank/DDBJ whole genome shotgun (WGS) entry which is preliminary data.</text>
</comment>
<dbReference type="Proteomes" id="UP001172082">
    <property type="component" value="Unassembled WGS sequence"/>
</dbReference>
<keyword evidence="1" id="KW-0472">Membrane</keyword>
<gene>
    <name evidence="2" type="ORF">QQ008_03750</name>
</gene>
<proteinExistence type="predicted"/>
<organism evidence="2 3">
    <name type="scientific">Splendidivirga corallicola</name>
    <dbReference type="NCBI Taxonomy" id="3051826"/>
    <lineage>
        <taxon>Bacteria</taxon>
        <taxon>Pseudomonadati</taxon>
        <taxon>Bacteroidota</taxon>
        <taxon>Cytophagia</taxon>
        <taxon>Cytophagales</taxon>
        <taxon>Splendidivirgaceae</taxon>
        <taxon>Splendidivirga</taxon>
    </lineage>
</organism>
<keyword evidence="3" id="KW-1185">Reference proteome</keyword>
<evidence type="ECO:0008006" key="4">
    <source>
        <dbReference type="Google" id="ProtNLM"/>
    </source>
</evidence>